<dbReference type="AlphaFoldDB" id="C6RH08"/>
<name>C6RH08_9BACT</name>
<dbReference type="GeneID" id="60991268"/>
<dbReference type="Pfam" id="PF13644">
    <property type="entry name" value="DKNYY"/>
    <property type="match status" value="1"/>
</dbReference>
<dbReference type="InterPro" id="IPR027375">
    <property type="entry name" value="DKNYY"/>
</dbReference>
<proteinExistence type="predicted"/>
<protein>
    <recommendedName>
        <fullName evidence="3">DKNYY family protein</fullName>
    </recommendedName>
</protein>
<dbReference type="EMBL" id="ACVQ01000022">
    <property type="protein sequence ID" value="EET79364.1"/>
    <property type="molecule type" value="Genomic_DNA"/>
</dbReference>
<reference evidence="1 2" key="1">
    <citation type="submission" date="2009-07" db="EMBL/GenBank/DDBJ databases">
        <authorList>
            <person name="Madupu R."/>
            <person name="Sebastian Y."/>
            <person name="Durkin A.S."/>
            <person name="Torralba M."/>
            <person name="Methe B."/>
            <person name="Sutton G.G."/>
            <person name="Strausberg R.L."/>
            <person name="Nelson K.E."/>
        </authorList>
    </citation>
    <scope>NUCLEOTIDE SEQUENCE [LARGE SCALE GENOMIC DNA]</scope>
    <source>
        <strain evidence="1 2">RM3277</strain>
    </source>
</reference>
<evidence type="ECO:0000313" key="1">
    <source>
        <dbReference type="EMBL" id="EET79364.1"/>
    </source>
</evidence>
<dbReference type="STRING" id="553219.CAMSH0001_1642"/>
<sequence>MKKANNLSKFDKKALKLLFAVLFVPLFVSLVFIYELSVYDRSRELPADAQKIGGYYNIGGKIYLRSWNLAPYELEGGADAASFRALDTGRYSYTNVGMDASSVFCGARKMSGLDPARTQKIGSRYYSDGRVSYFCSDVTQRTGGAISYIYKVFFHAFGLSKWPQEYNYPYARLDTSAPISPLTESPYVATDGERVFYEGKILAGADAKNLKQIRRKIIYEDGPELPAHFRLIDNWLSDGRSVYKGGERLNFTPSEQMYLVEPNAGIEFLYDPAAGAVFMDGERFEAANEPYTPLNFRSGHQEYMLFASKNGIFYLSKDKILNRPRGSGAEGRFGTFIINLAGRAVS</sequence>
<accession>C6RH08</accession>
<organism evidence="1 2">
    <name type="scientific">Campylobacter showae RM3277</name>
    <dbReference type="NCBI Taxonomy" id="553219"/>
    <lineage>
        <taxon>Bacteria</taxon>
        <taxon>Pseudomonadati</taxon>
        <taxon>Campylobacterota</taxon>
        <taxon>Epsilonproteobacteria</taxon>
        <taxon>Campylobacterales</taxon>
        <taxon>Campylobacteraceae</taxon>
        <taxon>Campylobacter</taxon>
    </lineage>
</organism>
<dbReference type="RefSeq" id="WP_004321478.1">
    <property type="nucleotide sequence ID" value="NZ_ACVQ01000022.1"/>
</dbReference>
<gene>
    <name evidence="1" type="ORF">CAMSH0001_1642</name>
</gene>
<keyword evidence="2" id="KW-1185">Reference proteome</keyword>
<evidence type="ECO:0008006" key="3">
    <source>
        <dbReference type="Google" id="ProtNLM"/>
    </source>
</evidence>
<dbReference type="Proteomes" id="UP000003107">
    <property type="component" value="Unassembled WGS sequence"/>
</dbReference>
<comment type="caution">
    <text evidence="1">The sequence shown here is derived from an EMBL/GenBank/DDBJ whole genome shotgun (WGS) entry which is preliminary data.</text>
</comment>
<evidence type="ECO:0000313" key="2">
    <source>
        <dbReference type="Proteomes" id="UP000003107"/>
    </source>
</evidence>
<dbReference type="eggNOG" id="ENOG502Z8QC">
    <property type="taxonomic scope" value="Bacteria"/>
</dbReference>